<feature type="signal peptide" evidence="1">
    <location>
        <begin position="1"/>
        <end position="34"/>
    </location>
</feature>
<gene>
    <name evidence="2" type="ORF">Bhyg_09536</name>
</gene>
<dbReference type="EMBL" id="WJQU01000002">
    <property type="protein sequence ID" value="KAJ6644567.1"/>
    <property type="molecule type" value="Genomic_DNA"/>
</dbReference>
<feature type="chain" id="PRO_5040296286" evidence="1">
    <location>
        <begin position="35"/>
        <end position="139"/>
    </location>
</feature>
<proteinExistence type="predicted"/>
<reference evidence="2" key="1">
    <citation type="submission" date="2022-07" db="EMBL/GenBank/DDBJ databases">
        <authorList>
            <person name="Trinca V."/>
            <person name="Uliana J.V.C."/>
            <person name="Torres T.T."/>
            <person name="Ward R.J."/>
            <person name="Monesi N."/>
        </authorList>
    </citation>
    <scope>NUCLEOTIDE SEQUENCE</scope>
    <source>
        <strain evidence="2">HSMRA1968</strain>
        <tissue evidence="2">Whole embryos</tissue>
    </source>
</reference>
<evidence type="ECO:0000313" key="2">
    <source>
        <dbReference type="EMBL" id="KAJ6644567.1"/>
    </source>
</evidence>
<accession>A0A9Q0N7F7</accession>
<evidence type="ECO:0000256" key="1">
    <source>
        <dbReference type="SAM" id="SignalP"/>
    </source>
</evidence>
<keyword evidence="1" id="KW-0732">Signal</keyword>
<comment type="caution">
    <text evidence="2">The sequence shown here is derived from an EMBL/GenBank/DDBJ whole genome shotgun (WGS) entry which is preliminary data.</text>
</comment>
<organism evidence="2 3">
    <name type="scientific">Pseudolycoriella hygida</name>
    <dbReference type="NCBI Taxonomy" id="35572"/>
    <lineage>
        <taxon>Eukaryota</taxon>
        <taxon>Metazoa</taxon>
        <taxon>Ecdysozoa</taxon>
        <taxon>Arthropoda</taxon>
        <taxon>Hexapoda</taxon>
        <taxon>Insecta</taxon>
        <taxon>Pterygota</taxon>
        <taxon>Neoptera</taxon>
        <taxon>Endopterygota</taxon>
        <taxon>Diptera</taxon>
        <taxon>Nematocera</taxon>
        <taxon>Sciaroidea</taxon>
        <taxon>Sciaridae</taxon>
        <taxon>Pseudolycoriella</taxon>
    </lineage>
</organism>
<keyword evidence="3" id="KW-1185">Reference proteome</keyword>
<dbReference type="AlphaFoldDB" id="A0A9Q0N7F7"/>
<name>A0A9Q0N7F7_9DIPT</name>
<evidence type="ECO:0000313" key="3">
    <source>
        <dbReference type="Proteomes" id="UP001151699"/>
    </source>
</evidence>
<protein>
    <submittedName>
        <fullName evidence="2">Uncharacterized protein</fullName>
    </submittedName>
</protein>
<sequence>MNCFSVSCLSTSLKMRALLAKLTILFSISSLVNSTPALVPQTIPVASLLKWPPTCCLKLFGCEVADLLKYCPSCPNICNEINKCDCYFPGTKEIIKRRPIDTTPRPPFCPECSQRKCNNNCPPNLIECTLDNARAFIAD</sequence>
<dbReference type="Proteomes" id="UP001151699">
    <property type="component" value="Chromosome B"/>
</dbReference>